<protein>
    <recommendedName>
        <fullName evidence="2">FAD/NAD(P)-binding domain-containing protein</fullName>
    </recommendedName>
</protein>
<dbReference type="AlphaFoldDB" id="A0A6J4IFD5"/>
<accession>A0A6J4IFD5</accession>
<dbReference type="SUPFAM" id="SSF51905">
    <property type="entry name" value="FAD/NAD(P)-binding domain"/>
    <property type="match status" value="1"/>
</dbReference>
<dbReference type="InterPro" id="IPR036188">
    <property type="entry name" value="FAD/NAD-bd_sf"/>
</dbReference>
<sequence length="476" mass="48845">MLVPFRPGNWSEGHLRVPWTPGAPTLGALVVGGGPAGAGLLLAARSAGLLDALLALPIRIIERGGAVGAGELGGFAITSDSHAESFFRAVEAAGEPPLSLALETPAGREVLGRRGAPVALSTAAAFLAGACEELRGALAASGRDPFLTGFEALSARRMARGGWRVRCRFVAGGGEIELEAASLVLATGAVEAPERLWREAVAGGPPLLPRFAGKVVRSSVLLSPAGAVAAAERLSACASPKVAVVGGSHSAVACARLLLDASPGLRFAEGGVTVLHRRPLRLTYASEAAALADGYAEFGPEDVCARTGRVFPLAGFRSDARDLLRRAWRLGGSGPEPRLRLHRLGREPDAEAERILAEADLVVAALGYQPRALPLFDADGGRVALRAETAAGAPLVDARSRVFAADGVPVDGVFGIGLAAGYPLRGTHGEASFEGQANGLSLWHGEVGAAIVRDLLSTRPERAAARVPDLASAEHA</sequence>
<evidence type="ECO:0008006" key="2">
    <source>
        <dbReference type="Google" id="ProtNLM"/>
    </source>
</evidence>
<dbReference type="Gene3D" id="3.50.50.60">
    <property type="entry name" value="FAD/NAD(P)-binding domain"/>
    <property type="match status" value="1"/>
</dbReference>
<dbReference type="EMBL" id="CADCTL010000138">
    <property type="protein sequence ID" value="CAA9248801.1"/>
    <property type="molecule type" value="Genomic_DNA"/>
</dbReference>
<reference evidence="1" key="1">
    <citation type="submission" date="2020-02" db="EMBL/GenBank/DDBJ databases">
        <authorList>
            <person name="Meier V. D."/>
        </authorList>
    </citation>
    <scope>NUCLEOTIDE SEQUENCE</scope>
    <source>
        <strain evidence="1">AVDCRST_MAG04</strain>
    </source>
</reference>
<organism evidence="1">
    <name type="scientific">uncultured Acetobacteraceae bacterium</name>
    <dbReference type="NCBI Taxonomy" id="169975"/>
    <lineage>
        <taxon>Bacteria</taxon>
        <taxon>Pseudomonadati</taxon>
        <taxon>Pseudomonadota</taxon>
        <taxon>Alphaproteobacteria</taxon>
        <taxon>Acetobacterales</taxon>
        <taxon>Acetobacteraceae</taxon>
        <taxon>environmental samples</taxon>
    </lineage>
</organism>
<gene>
    <name evidence="1" type="ORF">AVDCRST_MAG04-1995</name>
</gene>
<evidence type="ECO:0000313" key="1">
    <source>
        <dbReference type="EMBL" id="CAA9248801.1"/>
    </source>
</evidence>
<proteinExistence type="predicted"/>
<dbReference type="PRINTS" id="PR00368">
    <property type="entry name" value="FADPNR"/>
</dbReference>
<name>A0A6J4IFD5_9PROT</name>